<protein>
    <recommendedName>
        <fullName evidence="4">Crinkler effector protein N-terminal domain-containing protein</fullName>
    </recommendedName>
</protein>
<dbReference type="GeneID" id="33568524"/>
<evidence type="ECO:0000313" key="6">
    <source>
        <dbReference type="Proteomes" id="UP000193648"/>
    </source>
</evidence>
<organism evidence="5 6">
    <name type="scientific">Lobosporangium transversale</name>
    <dbReference type="NCBI Taxonomy" id="64571"/>
    <lineage>
        <taxon>Eukaryota</taxon>
        <taxon>Fungi</taxon>
        <taxon>Fungi incertae sedis</taxon>
        <taxon>Mucoromycota</taxon>
        <taxon>Mortierellomycotina</taxon>
        <taxon>Mortierellomycetes</taxon>
        <taxon>Mortierellales</taxon>
        <taxon>Mortierellaceae</taxon>
        <taxon>Lobosporangium</taxon>
    </lineage>
</organism>
<dbReference type="Pfam" id="PF20147">
    <property type="entry name" value="Crinkler"/>
    <property type="match status" value="1"/>
</dbReference>
<dbReference type="InParanoid" id="A0A1Y2GIH7"/>
<evidence type="ECO:0000313" key="5">
    <source>
        <dbReference type="EMBL" id="ORZ10673.1"/>
    </source>
</evidence>
<dbReference type="EMBL" id="MCFF01000030">
    <property type="protein sequence ID" value="ORZ10673.1"/>
    <property type="molecule type" value="Genomic_DNA"/>
</dbReference>
<evidence type="ECO:0000259" key="4">
    <source>
        <dbReference type="Pfam" id="PF20147"/>
    </source>
</evidence>
<proteinExistence type="predicted"/>
<sequence>MATKLKLFCIVEGELTSFSVTILSNETIDDLKKVIKAEKAPDLNYIASNKLTLELIPGGATKEGLLSFPKGSVKVLDELEKLSTYFPEGAAEGLIHIIVKVPQQAEQPQLYPCRPKVAVSLAQRK</sequence>
<evidence type="ECO:0000256" key="2">
    <source>
        <dbReference type="ARBA" id="ARBA00004613"/>
    </source>
</evidence>
<dbReference type="GO" id="GO:0005576">
    <property type="term" value="C:extracellular region"/>
    <property type="evidence" value="ECO:0007669"/>
    <property type="project" value="UniProtKB-SubCell"/>
</dbReference>
<gene>
    <name evidence="5" type="ORF">BCR41DRAFT_372414</name>
</gene>
<reference evidence="5 6" key="1">
    <citation type="submission" date="2016-07" db="EMBL/GenBank/DDBJ databases">
        <title>Pervasive Adenine N6-methylation of Active Genes in Fungi.</title>
        <authorList>
            <consortium name="DOE Joint Genome Institute"/>
            <person name="Mondo S.J."/>
            <person name="Dannebaum R.O."/>
            <person name="Kuo R.C."/>
            <person name="Labutti K."/>
            <person name="Haridas S."/>
            <person name="Kuo A."/>
            <person name="Salamov A."/>
            <person name="Ahrendt S.R."/>
            <person name="Lipzen A."/>
            <person name="Sullivan W."/>
            <person name="Andreopoulos W.B."/>
            <person name="Clum A."/>
            <person name="Lindquist E."/>
            <person name="Daum C."/>
            <person name="Ramamoorthy G.K."/>
            <person name="Gryganskyi A."/>
            <person name="Culley D."/>
            <person name="Magnuson J.K."/>
            <person name="James T.Y."/>
            <person name="O'Malley M.A."/>
            <person name="Stajich J.E."/>
            <person name="Spatafora J.W."/>
            <person name="Visel A."/>
            <person name="Grigoriev I.V."/>
        </authorList>
    </citation>
    <scope>NUCLEOTIDE SEQUENCE [LARGE SCALE GENOMIC DNA]</scope>
    <source>
        <strain evidence="5 6">NRRL 3116</strain>
    </source>
</reference>
<dbReference type="GO" id="GO:0043657">
    <property type="term" value="C:host cell"/>
    <property type="evidence" value="ECO:0007669"/>
    <property type="project" value="UniProtKB-SubCell"/>
</dbReference>
<comment type="caution">
    <text evidence="5">The sequence shown here is derived from an EMBL/GenBank/DDBJ whole genome shotgun (WGS) entry which is preliminary data.</text>
</comment>
<dbReference type="InterPro" id="IPR045379">
    <property type="entry name" value="Crinkler_N"/>
</dbReference>
<comment type="subcellular location">
    <subcellularLocation>
        <location evidence="1">Host cell</location>
    </subcellularLocation>
    <subcellularLocation>
        <location evidence="2">Secreted</location>
    </subcellularLocation>
</comment>
<evidence type="ECO:0000256" key="3">
    <source>
        <dbReference type="ARBA" id="ARBA00022525"/>
    </source>
</evidence>
<keyword evidence="6" id="KW-1185">Reference proteome</keyword>
<dbReference type="RefSeq" id="XP_021879394.1">
    <property type="nucleotide sequence ID" value="XM_022026681.1"/>
</dbReference>
<evidence type="ECO:0000256" key="1">
    <source>
        <dbReference type="ARBA" id="ARBA00004340"/>
    </source>
</evidence>
<feature type="domain" description="Crinkler effector protein N-terminal" evidence="4">
    <location>
        <begin position="5"/>
        <end position="100"/>
    </location>
</feature>
<dbReference type="Proteomes" id="UP000193648">
    <property type="component" value="Unassembled WGS sequence"/>
</dbReference>
<accession>A0A1Y2GIH7</accession>
<dbReference type="AlphaFoldDB" id="A0A1Y2GIH7"/>
<keyword evidence="3" id="KW-0964">Secreted</keyword>
<name>A0A1Y2GIH7_9FUNG</name>
<dbReference type="OrthoDB" id="2409492at2759"/>